<dbReference type="PANTHER" id="PTHR10907:SF47">
    <property type="entry name" value="REGUCALCIN"/>
    <property type="match status" value="1"/>
</dbReference>
<evidence type="ECO:0000313" key="4">
    <source>
        <dbReference type="Proteomes" id="UP001498421"/>
    </source>
</evidence>
<dbReference type="InterPro" id="IPR013658">
    <property type="entry name" value="SGL"/>
</dbReference>
<reference evidence="3 4" key="1">
    <citation type="journal article" date="2025" name="Microbiol. Resour. Announc.">
        <title>Draft genome sequences for Neonectria magnoliae and Neonectria punicea, canker pathogens of Liriodendron tulipifera and Acer saccharum in West Virginia.</title>
        <authorList>
            <person name="Petronek H.M."/>
            <person name="Kasson M.T."/>
            <person name="Metheny A.M."/>
            <person name="Stauder C.M."/>
            <person name="Lovett B."/>
            <person name="Lynch S.C."/>
            <person name="Garnas J.R."/>
            <person name="Kasson L.R."/>
            <person name="Stajich J.E."/>
        </authorList>
    </citation>
    <scope>NUCLEOTIDE SEQUENCE [LARGE SCALE GENOMIC DNA]</scope>
    <source>
        <strain evidence="3 4">NRRL 64651</strain>
    </source>
</reference>
<feature type="domain" description="SMP-30/Gluconolactonase/LRE-like region" evidence="2">
    <location>
        <begin position="20"/>
        <end position="287"/>
    </location>
</feature>
<gene>
    <name evidence="3" type="primary">CGR1_2</name>
    <name evidence="3" type="ORF">QQZ08_004902</name>
</gene>
<evidence type="ECO:0000313" key="3">
    <source>
        <dbReference type="EMBL" id="KAK7428637.1"/>
    </source>
</evidence>
<protein>
    <submittedName>
        <fullName evidence="3">rRNA-processing protein cgr1</fullName>
    </submittedName>
</protein>
<dbReference type="Gene3D" id="2.120.10.30">
    <property type="entry name" value="TolB, C-terminal domain"/>
    <property type="match status" value="1"/>
</dbReference>
<dbReference type="EMBL" id="JAZAVK010000039">
    <property type="protein sequence ID" value="KAK7428637.1"/>
    <property type="molecule type" value="Genomic_DNA"/>
</dbReference>
<name>A0ABR1I515_9HYPO</name>
<organism evidence="3 4">
    <name type="scientific">Neonectria magnoliae</name>
    <dbReference type="NCBI Taxonomy" id="2732573"/>
    <lineage>
        <taxon>Eukaryota</taxon>
        <taxon>Fungi</taxon>
        <taxon>Dikarya</taxon>
        <taxon>Ascomycota</taxon>
        <taxon>Pezizomycotina</taxon>
        <taxon>Sordariomycetes</taxon>
        <taxon>Hypocreomycetidae</taxon>
        <taxon>Hypocreales</taxon>
        <taxon>Nectriaceae</taxon>
        <taxon>Neonectria</taxon>
    </lineage>
</organism>
<keyword evidence="4" id="KW-1185">Reference proteome</keyword>
<dbReference type="Proteomes" id="UP001498421">
    <property type="component" value="Unassembled WGS sequence"/>
</dbReference>
<accession>A0ABR1I515</accession>
<evidence type="ECO:0000256" key="1">
    <source>
        <dbReference type="ARBA" id="ARBA00008853"/>
    </source>
</evidence>
<dbReference type="InterPro" id="IPR005511">
    <property type="entry name" value="SMP-30"/>
</dbReference>
<dbReference type="PANTHER" id="PTHR10907">
    <property type="entry name" value="REGUCALCIN"/>
    <property type="match status" value="1"/>
</dbReference>
<dbReference type="Pfam" id="PF08450">
    <property type="entry name" value="SGL"/>
    <property type="match status" value="1"/>
</dbReference>
<comment type="similarity">
    <text evidence="1">Belongs to the SMP-30/CGR1 family.</text>
</comment>
<comment type="caution">
    <text evidence="3">The sequence shown here is derived from an EMBL/GenBank/DDBJ whole genome shotgun (WGS) entry which is preliminary data.</text>
</comment>
<sequence length="321" mass="35378">MADIQRWTVDKPWLDIRCALGEGPFYEKKTDTVRFVDIKRKQLHRVSVAEGSPSLTTLQLDVCPTVTADIAGVDSRDRIALGIKYGLAVLDVQKGTYELVQPFHDERNERVRSNDGAADPHGRFWLGSMTDFGLGPFQAEGEVVCYQVDSYGGSCYQFSNCALFRMDAHAREEHLTGLTIPNTPGWSPDGRTLYFTHSSARQILAMDYDAETGTASTAPRLFYQHAGAGEPDGFRVDVDGNVWQAVYGEGRVLKLDPAGRLVGEVRLPTRNITCVQFVGTELVITSAADEDGEDAGSRENGGAVFRVDVGTRGLDLYEFRL</sequence>
<evidence type="ECO:0000259" key="2">
    <source>
        <dbReference type="Pfam" id="PF08450"/>
    </source>
</evidence>
<dbReference type="SUPFAM" id="SSF63829">
    <property type="entry name" value="Calcium-dependent phosphotriesterase"/>
    <property type="match status" value="1"/>
</dbReference>
<dbReference type="PRINTS" id="PR01790">
    <property type="entry name" value="SMP30FAMILY"/>
</dbReference>
<dbReference type="InterPro" id="IPR011042">
    <property type="entry name" value="6-blade_b-propeller_TolB-like"/>
</dbReference>
<proteinExistence type="inferred from homology"/>